<dbReference type="PANTHER" id="PTHR37946">
    <property type="entry name" value="SLL1969 PROTEIN"/>
    <property type="match status" value="1"/>
</dbReference>
<feature type="transmembrane region" description="Helical" evidence="1">
    <location>
        <begin position="33"/>
        <end position="54"/>
    </location>
</feature>
<feature type="transmembrane region" description="Helical" evidence="1">
    <location>
        <begin position="9"/>
        <end position="27"/>
    </location>
</feature>
<accession>A0A1G7BNK9</accession>
<keyword evidence="1" id="KW-0472">Membrane</keyword>
<reference evidence="3 4" key="1">
    <citation type="submission" date="2016-10" db="EMBL/GenBank/DDBJ databases">
        <authorList>
            <person name="de Groot N.N."/>
        </authorList>
    </citation>
    <scope>NUCLEOTIDE SEQUENCE [LARGE SCALE GENOMIC DNA]</scope>
    <source>
        <strain evidence="3 4">DSM 16619</strain>
    </source>
</reference>
<organism evidence="3 4">
    <name type="scientific">Paracidovorax valerianellae</name>
    <dbReference type="NCBI Taxonomy" id="187868"/>
    <lineage>
        <taxon>Bacteria</taxon>
        <taxon>Pseudomonadati</taxon>
        <taxon>Pseudomonadota</taxon>
        <taxon>Betaproteobacteria</taxon>
        <taxon>Burkholderiales</taxon>
        <taxon>Comamonadaceae</taxon>
        <taxon>Paracidovorax</taxon>
    </lineage>
</organism>
<keyword evidence="1" id="KW-1133">Transmembrane helix</keyword>
<dbReference type="STRING" id="187868.SAMN05192589_114132"/>
<dbReference type="RefSeq" id="WP_092745364.1">
    <property type="nucleotide sequence ID" value="NZ_FMZC01000014.1"/>
</dbReference>
<dbReference type="PANTHER" id="PTHR37946:SF1">
    <property type="entry name" value="SLL1969 PROTEIN"/>
    <property type="match status" value="1"/>
</dbReference>
<keyword evidence="4" id="KW-1185">Reference proteome</keyword>
<dbReference type="GO" id="GO:0016787">
    <property type="term" value="F:hydrolase activity"/>
    <property type="evidence" value="ECO:0007669"/>
    <property type="project" value="UniProtKB-KW"/>
</dbReference>
<evidence type="ECO:0000313" key="3">
    <source>
        <dbReference type="EMBL" id="SDE28751.1"/>
    </source>
</evidence>
<dbReference type="AlphaFoldDB" id="A0A1G7BNK9"/>
<dbReference type="OrthoDB" id="275181at2"/>
<dbReference type="InterPro" id="IPR000073">
    <property type="entry name" value="AB_hydrolase_1"/>
</dbReference>
<dbReference type="Pfam" id="PF12697">
    <property type="entry name" value="Abhydrolase_6"/>
    <property type="match status" value="1"/>
</dbReference>
<keyword evidence="1" id="KW-0812">Transmembrane</keyword>
<dbReference type="Proteomes" id="UP000198781">
    <property type="component" value="Unassembled WGS sequence"/>
</dbReference>
<gene>
    <name evidence="3" type="ORF">SAMN05192589_114132</name>
</gene>
<proteinExistence type="predicted"/>
<dbReference type="Gene3D" id="3.40.50.1820">
    <property type="entry name" value="alpha/beta hydrolase"/>
    <property type="match status" value="1"/>
</dbReference>
<name>A0A1G7BNK9_9BURK</name>
<dbReference type="EMBL" id="FMZC01000014">
    <property type="protein sequence ID" value="SDE28751.1"/>
    <property type="molecule type" value="Genomic_DNA"/>
</dbReference>
<dbReference type="SUPFAM" id="SSF53474">
    <property type="entry name" value="alpha/beta-Hydrolases"/>
    <property type="match status" value="1"/>
</dbReference>
<protein>
    <submittedName>
        <fullName evidence="3">Alpha/beta hydrolase family protein</fullName>
    </submittedName>
</protein>
<evidence type="ECO:0000313" key="4">
    <source>
        <dbReference type="Proteomes" id="UP000198781"/>
    </source>
</evidence>
<dbReference type="InterPro" id="IPR029058">
    <property type="entry name" value="AB_hydrolase_fold"/>
</dbReference>
<sequence length="307" mass="33744">MTNARWQRWMVVCNLLLAGGWLVWQWPASPVRALLGLAAAMLLLRLFMGLQFVAMARVNGRAGHAGGLPAPSLAQLVRAWSAEARWASVVFGWWQPFRHRAIPDWLPPASVDGPSPARGVVLVHGFLCNRGFWTPWMKVLRSRGHPFVAVTMEPAFGSIDDYVDTLDEAVRRVTAATGRPPVVVGHSMGGLAVRAWLRARQADARVHRVITLGSPHHGAWAARYSRSINGRQMVPQGEWLRQLAQDEPPGRRALFTCFYSNCDNAVYPTATATLDGADNRFVEGLAHVQMAFHPPVVGACLDIIAAP</sequence>
<evidence type="ECO:0000259" key="2">
    <source>
        <dbReference type="Pfam" id="PF12697"/>
    </source>
</evidence>
<keyword evidence="3" id="KW-0378">Hydrolase</keyword>
<evidence type="ECO:0000256" key="1">
    <source>
        <dbReference type="SAM" id="Phobius"/>
    </source>
</evidence>
<feature type="domain" description="AB hydrolase-1" evidence="2">
    <location>
        <begin position="120"/>
        <end position="249"/>
    </location>
</feature>